<reference evidence="2" key="1">
    <citation type="submission" date="2020-11" db="EMBL/GenBank/DDBJ databases">
        <title>Carbohydrate-dependent, anaerobic sulfur respiration: A novel catabolism in halophilic archaea.</title>
        <authorList>
            <person name="Sorokin D.Y."/>
            <person name="Messina E."/>
            <person name="Smedile F."/>
            <person name="La Cono V."/>
            <person name="Hallsworth J.E."/>
            <person name="Yakimov M.M."/>
        </authorList>
    </citation>
    <scope>NUCLEOTIDE SEQUENCE</scope>
    <source>
        <strain evidence="2">HSR12-1</strain>
    </source>
</reference>
<evidence type="ECO:0000313" key="3">
    <source>
        <dbReference type="Proteomes" id="UP000663525"/>
    </source>
</evidence>
<evidence type="ECO:0000313" key="2">
    <source>
        <dbReference type="EMBL" id="QSG04756.1"/>
    </source>
</evidence>
<feature type="transmembrane region" description="Helical" evidence="1">
    <location>
        <begin position="125"/>
        <end position="149"/>
    </location>
</feature>
<evidence type="ECO:0000256" key="1">
    <source>
        <dbReference type="SAM" id="Phobius"/>
    </source>
</evidence>
<feature type="transmembrane region" description="Helical" evidence="1">
    <location>
        <begin position="60"/>
        <end position="81"/>
    </location>
</feature>
<organism evidence="2 3">
    <name type="scientific">Halapricum desulfuricans</name>
    <dbReference type="NCBI Taxonomy" id="2841257"/>
    <lineage>
        <taxon>Archaea</taxon>
        <taxon>Methanobacteriati</taxon>
        <taxon>Methanobacteriota</taxon>
        <taxon>Stenosarchaea group</taxon>
        <taxon>Halobacteria</taxon>
        <taxon>Halobacteriales</taxon>
        <taxon>Haloarculaceae</taxon>
        <taxon>Halapricum</taxon>
    </lineage>
</organism>
<keyword evidence="1" id="KW-0812">Transmembrane</keyword>
<protein>
    <submittedName>
        <fullName evidence="2">Putative membrane protein</fullName>
    </submittedName>
</protein>
<dbReference type="GeneID" id="68854054"/>
<feature type="transmembrane region" description="Helical" evidence="1">
    <location>
        <begin position="20"/>
        <end position="40"/>
    </location>
</feature>
<dbReference type="RefSeq" id="WP_229114201.1">
    <property type="nucleotide sequence ID" value="NZ_CP064787.1"/>
</dbReference>
<gene>
    <name evidence="2" type="ORF">HSR121_0400</name>
</gene>
<dbReference type="AlphaFoldDB" id="A0A897N368"/>
<dbReference type="Proteomes" id="UP000663525">
    <property type="component" value="Chromosome"/>
</dbReference>
<keyword evidence="1" id="KW-0472">Membrane</keyword>
<dbReference type="EMBL" id="CP064787">
    <property type="protein sequence ID" value="QSG04756.1"/>
    <property type="molecule type" value="Genomic_DNA"/>
</dbReference>
<keyword evidence="1" id="KW-1133">Transmembrane helix</keyword>
<name>A0A897N368_9EURY</name>
<feature type="transmembrane region" description="Helical" evidence="1">
    <location>
        <begin position="93"/>
        <end position="113"/>
    </location>
</feature>
<accession>A0A897N368</accession>
<sequence length="167" mass="17079">MVPTFESDRFEPGRETTRSVGKLLFGATATAFVLALVTLLPGVDRLLPGTDVSIGALVRAIAALVVAGTLVYTASGLATLVAPTGRGDLSRNAASIGYWLSVLAAVLIAHWGLAPLVAGLFGGLLWVYDTAFLLAALGPLLVIAVRLYASLDPAADVFAEKVSGGGT</sequence>
<proteinExistence type="predicted"/>